<name>A0ABD5VLP9_9EURY</name>
<reference evidence="1 2" key="1">
    <citation type="journal article" date="2019" name="Int. J. Syst. Evol. Microbiol.">
        <title>The Global Catalogue of Microorganisms (GCM) 10K type strain sequencing project: providing services to taxonomists for standard genome sequencing and annotation.</title>
        <authorList>
            <consortium name="The Broad Institute Genomics Platform"/>
            <consortium name="The Broad Institute Genome Sequencing Center for Infectious Disease"/>
            <person name="Wu L."/>
            <person name="Ma J."/>
        </authorList>
    </citation>
    <scope>NUCLEOTIDE SEQUENCE [LARGE SCALE GENOMIC DNA]</scope>
    <source>
        <strain evidence="1 2">GX26</strain>
    </source>
</reference>
<protein>
    <submittedName>
        <fullName evidence="1">Uncharacterized protein</fullName>
    </submittedName>
</protein>
<keyword evidence="2" id="KW-1185">Reference proteome</keyword>
<sequence length="178" mass="18863">MTTYSSSLKTWGAQGSEYPTGYDYLAGDQPVDAYDNNFNYNVVEDILHLVSVTNERLDSSRAASNPSSPTNGQQVFRTDTSRLGYYNGSVWKTVAEKGEVDAVQTALDNHEADSSNPHSVTPAQIGAAPVSHVTNTGNPHDVTASQVGAVKKSGDSVTGTLDLSGGRVVLPLGTDKWA</sequence>
<dbReference type="AlphaFoldDB" id="A0ABD5VLP9"/>
<gene>
    <name evidence="1" type="ORF">ACFQGB_13040</name>
</gene>
<comment type="caution">
    <text evidence="1">The sequence shown here is derived from an EMBL/GenBank/DDBJ whole genome shotgun (WGS) entry which is preliminary data.</text>
</comment>
<dbReference type="Proteomes" id="UP001596395">
    <property type="component" value="Unassembled WGS sequence"/>
</dbReference>
<evidence type="ECO:0000313" key="1">
    <source>
        <dbReference type="EMBL" id="MFC6953791.1"/>
    </source>
</evidence>
<accession>A0ABD5VLP9</accession>
<dbReference type="EMBL" id="JBHSXN010000002">
    <property type="protein sequence ID" value="MFC6953791.1"/>
    <property type="molecule type" value="Genomic_DNA"/>
</dbReference>
<organism evidence="1 2">
    <name type="scientific">Halorubellus litoreus</name>
    <dbReference type="NCBI Taxonomy" id="755308"/>
    <lineage>
        <taxon>Archaea</taxon>
        <taxon>Methanobacteriati</taxon>
        <taxon>Methanobacteriota</taxon>
        <taxon>Stenosarchaea group</taxon>
        <taxon>Halobacteria</taxon>
        <taxon>Halobacteriales</taxon>
        <taxon>Halorubellaceae</taxon>
        <taxon>Halorubellus</taxon>
    </lineage>
</organism>
<evidence type="ECO:0000313" key="2">
    <source>
        <dbReference type="Proteomes" id="UP001596395"/>
    </source>
</evidence>
<dbReference type="RefSeq" id="WP_336350744.1">
    <property type="nucleotide sequence ID" value="NZ_JAZAQL010000002.1"/>
</dbReference>
<proteinExistence type="predicted"/>